<sequence>MAGQASTTIDGGIPWDHLIEFANQKKAEEQRTGLPAVLNNQQSAAISQLIPLVSEPEVEDKWVGTLNQYCQQNSLGNPVWLSETFNLDVYGVPQARSRVRCKLPWCDKEFPQEGFGYEAGEEPPSFKKAQKAKHFAAMHAYAWIQGNTSPRGSKRPASMTQTSPSRTRVKAEDDNSDGGVSTAGPSGIQEGNASTQSHTIHERVAVLVGRLGFGLPEYEIERDGDAHDTWQGRPIFRNDGRIPEDVGVVRGVVGRQQAEDAVAEKVLHWLEKEEQVKHEECEKAMKMG</sequence>
<proteinExistence type="predicted"/>
<organism evidence="2 3">
    <name type="scientific">Fusarium albosuccineum</name>
    <dbReference type="NCBI Taxonomy" id="1237068"/>
    <lineage>
        <taxon>Eukaryota</taxon>
        <taxon>Fungi</taxon>
        <taxon>Dikarya</taxon>
        <taxon>Ascomycota</taxon>
        <taxon>Pezizomycotina</taxon>
        <taxon>Sordariomycetes</taxon>
        <taxon>Hypocreomycetidae</taxon>
        <taxon>Hypocreales</taxon>
        <taxon>Nectriaceae</taxon>
        <taxon>Fusarium</taxon>
        <taxon>Fusarium decemcellulare species complex</taxon>
    </lineage>
</organism>
<dbReference type="Proteomes" id="UP000554235">
    <property type="component" value="Unassembled WGS sequence"/>
</dbReference>
<dbReference type="OrthoDB" id="5222339at2759"/>
<accession>A0A8H4LDC6</accession>
<keyword evidence="3" id="KW-1185">Reference proteome</keyword>
<dbReference type="EMBL" id="JAADYS010001029">
    <property type="protein sequence ID" value="KAF4465459.1"/>
    <property type="molecule type" value="Genomic_DNA"/>
</dbReference>
<evidence type="ECO:0008006" key="4">
    <source>
        <dbReference type="Google" id="ProtNLM"/>
    </source>
</evidence>
<evidence type="ECO:0000313" key="3">
    <source>
        <dbReference type="Proteomes" id="UP000554235"/>
    </source>
</evidence>
<evidence type="ECO:0000256" key="1">
    <source>
        <dbReference type="SAM" id="MobiDB-lite"/>
    </source>
</evidence>
<reference evidence="2 3" key="1">
    <citation type="submission" date="2020-01" db="EMBL/GenBank/DDBJ databases">
        <title>Identification and distribution of gene clusters putatively required for synthesis of sphingolipid metabolism inhibitors in phylogenetically diverse species of the filamentous fungus Fusarium.</title>
        <authorList>
            <person name="Kim H.-S."/>
            <person name="Busman M."/>
            <person name="Brown D.W."/>
            <person name="Divon H."/>
            <person name="Uhlig S."/>
            <person name="Proctor R.H."/>
        </authorList>
    </citation>
    <scope>NUCLEOTIDE SEQUENCE [LARGE SCALE GENOMIC DNA]</scope>
    <source>
        <strain evidence="2 3">NRRL 20459</strain>
    </source>
</reference>
<gene>
    <name evidence="2" type="ORF">FALBO_7696</name>
</gene>
<feature type="region of interest" description="Disordered" evidence="1">
    <location>
        <begin position="146"/>
        <end position="197"/>
    </location>
</feature>
<dbReference type="AlphaFoldDB" id="A0A8H4LDC6"/>
<evidence type="ECO:0000313" key="2">
    <source>
        <dbReference type="EMBL" id="KAF4465459.1"/>
    </source>
</evidence>
<protein>
    <recommendedName>
        <fullName evidence="4">DRBM domain-containing protein</fullName>
    </recommendedName>
</protein>
<comment type="caution">
    <text evidence="2">The sequence shown here is derived from an EMBL/GenBank/DDBJ whole genome shotgun (WGS) entry which is preliminary data.</text>
</comment>
<name>A0A8H4LDC6_9HYPO</name>